<keyword evidence="3" id="KW-0175">Coiled coil</keyword>
<dbReference type="PANTHER" id="PTHR48112:SF22">
    <property type="entry name" value="MITOCHONDRIAL TRANSCRIPTION FACTOR A, ISOFORM B"/>
    <property type="match status" value="1"/>
</dbReference>
<organism evidence="6 7">
    <name type="scientific">Euplotes crassus</name>
    <dbReference type="NCBI Taxonomy" id="5936"/>
    <lineage>
        <taxon>Eukaryota</taxon>
        <taxon>Sar</taxon>
        <taxon>Alveolata</taxon>
        <taxon>Ciliophora</taxon>
        <taxon>Intramacronucleata</taxon>
        <taxon>Spirotrichea</taxon>
        <taxon>Hypotrichia</taxon>
        <taxon>Euplotida</taxon>
        <taxon>Euplotidae</taxon>
        <taxon>Moneuplotes</taxon>
    </lineage>
</organism>
<evidence type="ECO:0000256" key="4">
    <source>
        <dbReference type="SAM" id="MobiDB-lite"/>
    </source>
</evidence>
<evidence type="ECO:0000313" key="6">
    <source>
        <dbReference type="EMBL" id="CAI2386915.1"/>
    </source>
</evidence>
<feature type="coiled-coil region" evidence="3">
    <location>
        <begin position="20"/>
        <end position="50"/>
    </location>
</feature>
<dbReference type="AlphaFoldDB" id="A0AAD2DBQ8"/>
<feature type="domain" description="HMG box" evidence="5">
    <location>
        <begin position="54"/>
        <end position="122"/>
    </location>
</feature>
<dbReference type="PRINTS" id="PR00886">
    <property type="entry name" value="HIGHMOBLTY12"/>
</dbReference>
<dbReference type="InterPro" id="IPR036910">
    <property type="entry name" value="HMG_box_dom_sf"/>
</dbReference>
<dbReference type="InterPro" id="IPR050342">
    <property type="entry name" value="HMGB"/>
</dbReference>
<comment type="caution">
    <text evidence="6">The sequence shown here is derived from an EMBL/GenBank/DDBJ whole genome shotgun (WGS) entry which is preliminary data.</text>
</comment>
<feature type="compositionally biased region" description="Polar residues" evidence="4">
    <location>
        <begin position="160"/>
        <end position="170"/>
    </location>
</feature>
<feature type="compositionally biased region" description="Polar residues" evidence="4">
    <location>
        <begin position="135"/>
        <end position="152"/>
    </location>
</feature>
<dbReference type="InterPro" id="IPR009071">
    <property type="entry name" value="HMG_box_dom"/>
</dbReference>
<dbReference type="PROSITE" id="PS50118">
    <property type="entry name" value="HMG_BOX_2"/>
    <property type="match status" value="3"/>
</dbReference>
<feature type="region of interest" description="Disordered" evidence="4">
    <location>
        <begin position="135"/>
        <end position="170"/>
    </location>
</feature>
<accession>A0AAD2DBQ8</accession>
<keyword evidence="1 2" id="KW-0238">DNA-binding</keyword>
<keyword evidence="2" id="KW-0539">Nucleus</keyword>
<dbReference type="Gene3D" id="1.10.30.10">
    <property type="entry name" value="High mobility group box domain"/>
    <property type="match status" value="3"/>
</dbReference>
<dbReference type="EMBL" id="CAMPGE010029444">
    <property type="protein sequence ID" value="CAI2386915.1"/>
    <property type="molecule type" value="Genomic_DNA"/>
</dbReference>
<dbReference type="Proteomes" id="UP001295684">
    <property type="component" value="Unassembled WGS sequence"/>
</dbReference>
<name>A0AAD2DBQ8_EUPCR</name>
<evidence type="ECO:0000313" key="7">
    <source>
        <dbReference type="Proteomes" id="UP001295684"/>
    </source>
</evidence>
<dbReference type="CDD" id="cd00084">
    <property type="entry name" value="HMG-box_SF"/>
    <property type="match status" value="2"/>
</dbReference>
<evidence type="ECO:0000256" key="2">
    <source>
        <dbReference type="PROSITE-ProRule" id="PRU00267"/>
    </source>
</evidence>
<evidence type="ECO:0000256" key="3">
    <source>
        <dbReference type="SAM" id="Coils"/>
    </source>
</evidence>
<feature type="DNA-binding region" description="HMG box" evidence="2">
    <location>
        <begin position="54"/>
        <end position="122"/>
    </location>
</feature>
<dbReference type="SUPFAM" id="SSF47095">
    <property type="entry name" value="HMG-box"/>
    <property type="match status" value="3"/>
</dbReference>
<protein>
    <recommendedName>
        <fullName evidence="5">HMG box domain-containing protein</fullName>
    </recommendedName>
</protein>
<evidence type="ECO:0000256" key="1">
    <source>
        <dbReference type="ARBA" id="ARBA00023125"/>
    </source>
</evidence>
<reference evidence="6" key="1">
    <citation type="submission" date="2023-07" db="EMBL/GenBank/DDBJ databases">
        <authorList>
            <consortium name="AG Swart"/>
            <person name="Singh M."/>
            <person name="Singh A."/>
            <person name="Seah K."/>
            <person name="Emmerich C."/>
        </authorList>
    </citation>
    <scope>NUCLEOTIDE SEQUENCE</scope>
    <source>
        <strain evidence="6">DP1</strain>
    </source>
</reference>
<proteinExistence type="predicted"/>
<dbReference type="Pfam" id="PF00505">
    <property type="entry name" value="HMG_box"/>
    <property type="match status" value="2"/>
</dbReference>
<evidence type="ECO:0000259" key="5">
    <source>
        <dbReference type="PROSITE" id="PS50118"/>
    </source>
</evidence>
<dbReference type="PANTHER" id="PTHR48112">
    <property type="entry name" value="HIGH MOBILITY GROUP PROTEIN DSP1"/>
    <property type="match status" value="1"/>
</dbReference>
<dbReference type="GO" id="GO:0005634">
    <property type="term" value="C:nucleus"/>
    <property type="evidence" value="ECO:0007669"/>
    <property type="project" value="UniProtKB-UniRule"/>
</dbReference>
<feature type="domain" description="HMG box" evidence="5">
    <location>
        <begin position="164"/>
        <end position="232"/>
    </location>
</feature>
<feature type="DNA-binding region" description="HMG box" evidence="2">
    <location>
        <begin position="1"/>
        <end position="38"/>
    </location>
</feature>
<feature type="DNA-binding region" description="HMG box" evidence="2">
    <location>
        <begin position="164"/>
        <end position="232"/>
    </location>
</feature>
<dbReference type="GO" id="GO:0003677">
    <property type="term" value="F:DNA binding"/>
    <property type="evidence" value="ECO:0007669"/>
    <property type="project" value="UniProtKB-UniRule"/>
</dbReference>
<feature type="compositionally biased region" description="Basic and acidic residues" evidence="4">
    <location>
        <begin position="240"/>
        <end position="280"/>
    </location>
</feature>
<feature type="region of interest" description="Disordered" evidence="4">
    <location>
        <begin position="240"/>
        <end position="332"/>
    </location>
</feature>
<feature type="domain" description="HMG box" evidence="5">
    <location>
        <begin position="1"/>
        <end position="38"/>
    </location>
</feature>
<keyword evidence="7" id="KW-1185">Reference proteome</keyword>
<sequence length="537" mass="62154">MKEIGRLWKNITGSEKAWYQSMAAKDKERYKREMEEMQRLKEQHKMNDNELKRPKKCLSSYMIFVREVRTRVTQEFPDMNALDVMKEVGRRWQNITPEDKNHYQELANRDKERFKRENQQYLKELDQLNSKLKAQNKTQNQDFQKGNPSSLSGGKRNRNSSKASYDPTNAFQYFSKEAEERIRRENPTMSQGNILKQVSQQWNQMSNKEREFYEKAVFGEKQVAKTKNKRAKTSEAAEVKAQTFEEEHDSFKEQRSFGDYQQEFRTDKEQMGYPDREKKSSQQQKIKSKPRDYNQNMSGSPHQDGSIRFNLPESRPMGFNQPSPNPLPPRKDMGFANNMGPYQEGGNASTDISQSNAYNNMNRNPTFSPMPFIPNRSPGVSPNMVPMYSPMVPRNDNMRDPSGMNMYNMNRNFTAMGQTLSTPVNKNDMGYTDFYQVSASPSGYTPMRTNLARFNPGFSPSQQPDTSSIFGPSPNMMPGMSFPAYPVGKTPVNQYGNNKQMFAAPKPMNPPMGQRNDMQRNMKRDEGNIFDLNPFGG</sequence>
<gene>
    <name evidence="6" type="ORF">ECRASSUSDP1_LOCUS28541</name>
</gene>
<feature type="compositionally biased region" description="Polar residues" evidence="4">
    <location>
        <begin position="293"/>
        <end position="303"/>
    </location>
</feature>
<dbReference type="SMART" id="SM00398">
    <property type="entry name" value="HMG"/>
    <property type="match status" value="2"/>
</dbReference>